<name>A0ABT8L3A2_9BACT</name>
<proteinExistence type="predicted"/>
<sequence>MQKIMGVTKASLLEKINKLLDKEMVVGYTVEGKPLTKAAYDKRLQKAEQQISSGQYITEEDLEKESENW</sequence>
<dbReference type="EMBL" id="JAUJEB010000001">
    <property type="protein sequence ID" value="MDN5210723.1"/>
    <property type="molecule type" value="Genomic_DNA"/>
</dbReference>
<reference evidence="1" key="1">
    <citation type="submission" date="2023-06" db="EMBL/GenBank/DDBJ databases">
        <title>Genomic of Agaribacillus aureum.</title>
        <authorList>
            <person name="Wang G."/>
        </authorList>
    </citation>
    <scope>NUCLEOTIDE SEQUENCE</scope>
    <source>
        <strain evidence="1">BMA12</strain>
    </source>
</reference>
<protein>
    <submittedName>
        <fullName evidence="1">Uncharacterized protein</fullName>
    </submittedName>
</protein>
<dbReference type="RefSeq" id="WP_346756064.1">
    <property type="nucleotide sequence ID" value="NZ_JAUJEB010000001.1"/>
</dbReference>
<comment type="caution">
    <text evidence="1">The sequence shown here is derived from an EMBL/GenBank/DDBJ whole genome shotgun (WGS) entry which is preliminary data.</text>
</comment>
<dbReference type="Proteomes" id="UP001172083">
    <property type="component" value="Unassembled WGS sequence"/>
</dbReference>
<organism evidence="1 2">
    <name type="scientific">Agaribacillus aureus</name>
    <dbReference type="NCBI Taxonomy" id="3051825"/>
    <lineage>
        <taxon>Bacteria</taxon>
        <taxon>Pseudomonadati</taxon>
        <taxon>Bacteroidota</taxon>
        <taxon>Cytophagia</taxon>
        <taxon>Cytophagales</taxon>
        <taxon>Splendidivirgaceae</taxon>
        <taxon>Agaribacillus</taxon>
    </lineage>
</organism>
<keyword evidence="2" id="KW-1185">Reference proteome</keyword>
<accession>A0ABT8L3A2</accession>
<gene>
    <name evidence="1" type="ORF">QQ020_01650</name>
</gene>
<evidence type="ECO:0000313" key="2">
    <source>
        <dbReference type="Proteomes" id="UP001172083"/>
    </source>
</evidence>
<evidence type="ECO:0000313" key="1">
    <source>
        <dbReference type="EMBL" id="MDN5210723.1"/>
    </source>
</evidence>